<sequence length="376" mass="42757">MKIQLIDIEKRIILKDNNGYGIVNYDVDNAYPQRIKAMIRASGTASQCSGTYSRFIEGEGFKDKSFYKALVNGRGVTMDKLLRSWAIDYAELRGFAVHINYNALYQPAGFNILPFENCRLPNESNDKQHNRIAVYPDWAKLKKRSINEKDIAWIDRYNPDPEMIEAQIRAAGGWQNYKGQVFWYSADGYDEYPLAPADPVLEDIDTDAQIKTFRNNSVRSGFLDHMLFIQKGKFESESERGDFKKDLKEFQGAKKSTQIFLVEVESDDEIPELKPLQSTDPDKKFELTNRTTKDAIIENYGIPPVLLNALVPGKLGTATEIEDAVKFYNKKTSRERILMEETALQLCQNFNPVIAPAGGDYSITEFTFSNGSANNN</sequence>
<gene>
    <name evidence="1" type="ORF">DJ568_15525</name>
</gene>
<dbReference type="EMBL" id="QGDC01000009">
    <property type="protein sequence ID" value="RCH53948.1"/>
    <property type="molecule type" value="Genomic_DNA"/>
</dbReference>
<keyword evidence="2" id="KW-1185">Reference proteome</keyword>
<evidence type="ECO:0000313" key="1">
    <source>
        <dbReference type="EMBL" id="RCH53948.1"/>
    </source>
</evidence>
<dbReference type="AlphaFoldDB" id="A0A367GLS0"/>
<organism evidence="1 2">
    <name type="scientific">Mucilaginibacter hurinus</name>
    <dbReference type="NCBI Taxonomy" id="2201324"/>
    <lineage>
        <taxon>Bacteria</taxon>
        <taxon>Pseudomonadati</taxon>
        <taxon>Bacteroidota</taxon>
        <taxon>Sphingobacteriia</taxon>
        <taxon>Sphingobacteriales</taxon>
        <taxon>Sphingobacteriaceae</taxon>
        <taxon>Mucilaginibacter</taxon>
    </lineage>
</organism>
<dbReference type="RefSeq" id="WP_114006211.1">
    <property type="nucleotide sequence ID" value="NZ_QGDC01000009.1"/>
</dbReference>
<accession>A0A367GLS0</accession>
<comment type="caution">
    <text evidence="1">The sequence shown here is derived from an EMBL/GenBank/DDBJ whole genome shotgun (WGS) entry which is preliminary data.</text>
</comment>
<evidence type="ECO:0008006" key="3">
    <source>
        <dbReference type="Google" id="ProtNLM"/>
    </source>
</evidence>
<protein>
    <recommendedName>
        <fullName evidence="3">Phage portal protein</fullName>
    </recommendedName>
</protein>
<reference evidence="1 2" key="1">
    <citation type="submission" date="2018-05" db="EMBL/GenBank/DDBJ databases">
        <title>Mucilaginibacter hurinus sp. nov., isolated from briquette warehouse soil.</title>
        <authorList>
            <person name="Choi L."/>
        </authorList>
    </citation>
    <scope>NUCLEOTIDE SEQUENCE [LARGE SCALE GENOMIC DNA]</scope>
    <source>
        <strain evidence="1 2">ZR32</strain>
    </source>
</reference>
<dbReference type="Proteomes" id="UP000253209">
    <property type="component" value="Unassembled WGS sequence"/>
</dbReference>
<name>A0A367GLS0_9SPHI</name>
<evidence type="ECO:0000313" key="2">
    <source>
        <dbReference type="Proteomes" id="UP000253209"/>
    </source>
</evidence>
<proteinExistence type="predicted"/>
<dbReference type="OrthoDB" id="863187at2"/>